<dbReference type="GO" id="GO:0015648">
    <property type="term" value="F:lipid-linked peptidoglycan transporter activity"/>
    <property type="evidence" value="ECO:0007669"/>
    <property type="project" value="TreeGrafter"/>
</dbReference>
<keyword evidence="2 6" id="KW-0812">Transmembrane</keyword>
<keyword evidence="5 6" id="KW-0472">Membrane</keyword>
<reference evidence="8" key="1">
    <citation type="submission" date="2017-05" db="EMBL/GenBank/DDBJ databases">
        <authorList>
            <person name="Kirkegaard R."/>
            <person name="Mcilroy J S."/>
        </authorList>
    </citation>
    <scope>NUCLEOTIDE SEQUENCE [LARGE SCALE GENOMIC DNA]</scope>
</reference>
<dbReference type="OrthoDB" id="9812661at2"/>
<feature type="transmembrane region" description="Helical" evidence="6">
    <location>
        <begin position="148"/>
        <end position="174"/>
    </location>
</feature>
<feature type="transmembrane region" description="Helical" evidence="6">
    <location>
        <begin position="265"/>
        <end position="295"/>
    </location>
</feature>
<feature type="transmembrane region" description="Helical" evidence="6">
    <location>
        <begin position="340"/>
        <end position="362"/>
    </location>
</feature>
<feature type="transmembrane region" description="Helical" evidence="6">
    <location>
        <begin position="76"/>
        <end position="100"/>
    </location>
</feature>
<dbReference type="AlphaFoldDB" id="A0A1Y6K6Q4"/>
<evidence type="ECO:0000256" key="1">
    <source>
        <dbReference type="ARBA" id="ARBA00004141"/>
    </source>
</evidence>
<gene>
    <name evidence="7" type="primary">mrdB</name>
    <name evidence="7" type="ORF">CFX1CAM_1472</name>
</gene>
<evidence type="ECO:0000256" key="5">
    <source>
        <dbReference type="ARBA" id="ARBA00023136"/>
    </source>
</evidence>
<evidence type="ECO:0000256" key="3">
    <source>
        <dbReference type="ARBA" id="ARBA00022960"/>
    </source>
</evidence>
<dbReference type="GO" id="GO:0005886">
    <property type="term" value="C:plasma membrane"/>
    <property type="evidence" value="ECO:0007669"/>
    <property type="project" value="TreeGrafter"/>
</dbReference>
<protein>
    <submittedName>
        <fullName evidence="7">Rod shape-determining protein RodA</fullName>
    </submittedName>
</protein>
<dbReference type="GO" id="GO:0051301">
    <property type="term" value="P:cell division"/>
    <property type="evidence" value="ECO:0007669"/>
    <property type="project" value="InterPro"/>
</dbReference>
<dbReference type="GO" id="GO:0008360">
    <property type="term" value="P:regulation of cell shape"/>
    <property type="evidence" value="ECO:0007669"/>
    <property type="project" value="UniProtKB-KW"/>
</dbReference>
<name>A0A1Y6K6Q4_9CHLR</name>
<dbReference type="PANTHER" id="PTHR30474">
    <property type="entry name" value="CELL CYCLE PROTEIN"/>
    <property type="match status" value="1"/>
</dbReference>
<organism evidence="7 8">
    <name type="scientific">Candidatus Brevifilum fermentans</name>
    <dbReference type="NCBI Taxonomy" id="1986204"/>
    <lineage>
        <taxon>Bacteria</taxon>
        <taxon>Bacillati</taxon>
        <taxon>Chloroflexota</taxon>
        <taxon>Anaerolineae</taxon>
        <taxon>Anaerolineales</taxon>
        <taxon>Anaerolineaceae</taxon>
        <taxon>Candidatus Brevifilum</taxon>
    </lineage>
</organism>
<keyword evidence="4 6" id="KW-1133">Transmembrane helix</keyword>
<evidence type="ECO:0000256" key="6">
    <source>
        <dbReference type="SAM" id="Phobius"/>
    </source>
</evidence>
<accession>A0A1Y6K6Q4</accession>
<feature type="transmembrane region" description="Helical" evidence="6">
    <location>
        <begin position="181"/>
        <end position="204"/>
    </location>
</feature>
<dbReference type="KEGG" id="abat:CFX1CAM_1472"/>
<keyword evidence="3" id="KW-0133">Cell shape</keyword>
<dbReference type="EMBL" id="LT859958">
    <property type="protein sequence ID" value="SMX54537.1"/>
    <property type="molecule type" value="Genomic_DNA"/>
</dbReference>
<sequence length="369" mass="40654">MNNTRNIWQNFDFLLFGAGLILSILGIALIRSSIAGNIALADHPNRQTTFLIISLVVLFVVAAIDYKYWITLIAPMYLVIMAFLGVVLTAEARFGAVRWLEVGQILIQPSEFAKIVIILALSNTFANVKSNNLKVNTILRSALVVGGLLTLIFLQPNLSMTIVILVLWAAYLWIGGIKIRFTLIFVAIIMVVILIGAFTGFSFLEDYQRDRISNFLFPDPDARYGDTYNVDQALITIGTGGWFGQGYNQSSQVQLRFLKVRHTDFIFSVLAAEFGLIGTLIVIALLVLVIIRCFYISQNAADSFGSLIAYGFGVLIFFQTAVNIGVNLNIIPVTGLTLPFISYGGSSLLTLFLGIGMVESVAMRSPKRK</sequence>
<evidence type="ECO:0000256" key="2">
    <source>
        <dbReference type="ARBA" id="ARBA00022692"/>
    </source>
</evidence>
<feature type="transmembrane region" description="Helical" evidence="6">
    <location>
        <begin position="307"/>
        <end position="328"/>
    </location>
</feature>
<dbReference type="RefSeq" id="WP_087862374.1">
    <property type="nucleotide sequence ID" value="NZ_LT859958.1"/>
</dbReference>
<evidence type="ECO:0000313" key="8">
    <source>
        <dbReference type="Proteomes" id="UP000195514"/>
    </source>
</evidence>
<dbReference type="Pfam" id="PF01098">
    <property type="entry name" value="FTSW_RODA_SPOVE"/>
    <property type="match status" value="1"/>
</dbReference>
<feature type="transmembrane region" description="Helical" evidence="6">
    <location>
        <begin position="13"/>
        <end position="30"/>
    </location>
</feature>
<feature type="transmembrane region" description="Helical" evidence="6">
    <location>
        <begin position="50"/>
        <end position="70"/>
    </location>
</feature>
<evidence type="ECO:0000313" key="7">
    <source>
        <dbReference type="EMBL" id="SMX54537.1"/>
    </source>
</evidence>
<proteinExistence type="predicted"/>
<dbReference type="Proteomes" id="UP000195514">
    <property type="component" value="Chromosome I"/>
</dbReference>
<dbReference type="InterPro" id="IPR001182">
    <property type="entry name" value="FtsW/RodA"/>
</dbReference>
<evidence type="ECO:0000256" key="4">
    <source>
        <dbReference type="ARBA" id="ARBA00022989"/>
    </source>
</evidence>
<keyword evidence="8" id="KW-1185">Reference proteome</keyword>
<dbReference type="PANTHER" id="PTHR30474:SF1">
    <property type="entry name" value="PEPTIDOGLYCAN GLYCOSYLTRANSFERASE MRDB"/>
    <property type="match status" value="1"/>
</dbReference>
<dbReference type="GO" id="GO:0032153">
    <property type="term" value="C:cell division site"/>
    <property type="evidence" value="ECO:0007669"/>
    <property type="project" value="TreeGrafter"/>
</dbReference>
<comment type="subcellular location">
    <subcellularLocation>
        <location evidence="1">Membrane</location>
        <topology evidence="1">Multi-pass membrane protein</topology>
    </subcellularLocation>
</comment>